<name>A0A518CTB9_9PLAN</name>
<accession>A0A518CTB9</accession>
<gene>
    <name evidence="1" type="ORF">Pla110_42400</name>
</gene>
<dbReference type="AlphaFoldDB" id="A0A518CTB9"/>
<dbReference type="EMBL" id="CP036281">
    <property type="protein sequence ID" value="QDU82482.1"/>
    <property type="molecule type" value="Genomic_DNA"/>
</dbReference>
<dbReference type="Proteomes" id="UP000317178">
    <property type="component" value="Chromosome"/>
</dbReference>
<protein>
    <submittedName>
        <fullName evidence="1">Uncharacterized protein</fullName>
    </submittedName>
</protein>
<evidence type="ECO:0000313" key="2">
    <source>
        <dbReference type="Proteomes" id="UP000317178"/>
    </source>
</evidence>
<proteinExistence type="predicted"/>
<reference evidence="1 2" key="1">
    <citation type="submission" date="2019-02" db="EMBL/GenBank/DDBJ databases">
        <title>Deep-cultivation of Planctomycetes and their phenomic and genomic characterization uncovers novel biology.</title>
        <authorList>
            <person name="Wiegand S."/>
            <person name="Jogler M."/>
            <person name="Boedeker C."/>
            <person name="Pinto D."/>
            <person name="Vollmers J."/>
            <person name="Rivas-Marin E."/>
            <person name="Kohn T."/>
            <person name="Peeters S.H."/>
            <person name="Heuer A."/>
            <person name="Rast P."/>
            <person name="Oberbeckmann S."/>
            <person name="Bunk B."/>
            <person name="Jeske O."/>
            <person name="Meyerdierks A."/>
            <person name="Storesund J.E."/>
            <person name="Kallscheuer N."/>
            <person name="Luecker S."/>
            <person name="Lage O.M."/>
            <person name="Pohl T."/>
            <person name="Merkel B.J."/>
            <person name="Hornburger P."/>
            <person name="Mueller R.-W."/>
            <person name="Bruemmer F."/>
            <person name="Labrenz M."/>
            <person name="Spormann A.M."/>
            <person name="Op den Camp H."/>
            <person name="Overmann J."/>
            <person name="Amann R."/>
            <person name="Jetten M.S.M."/>
            <person name="Mascher T."/>
            <person name="Medema M.H."/>
            <person name="Devos D.P."/>
            <person name="Kaster A.-K."/>
            <person name="Ovreas L."/>
            <person name="Rohde M."/>
            <person name="Galperin M.Y."/>
            <person name="Jogler C."/>
        </authorList>
    </citation>
    <scope>NUCLEOTIDE SEQUENCE [LARGE SCALE GENOMIC DNA]</scope>
    <source>
        <strain evidence="1 2">Pla110</strain>
    </source>
</reference>
<dbReference type="KEGG" id="plon:Pla110_42400"/>
<evidence type="ECO:0000313" key="1">
    <source>
        <dbReference type="EMBL" id="QDU82482.1"/>
    </source>
</evidence>
<keyword evidence="2" id="KW-1185">Reference proteome</keyword>
<organism evidence="1 2">
    <name type="scientific">Polystyrenella longa</name>
    <dbReference type="NCBI Taxonomy" id="2528007"/>
    <lineage>
        <taxon>Bacteria</taxon>
        <taxon>Pseudomonadati</taxon>
        <taxon>Planctomycetota</taxon>
        <taxon>Planctomycetia</taxon>
        <taxon>Planctomycetales</taxon>
        <taxon>Planctomycetaceae</taxon>
        <taxon>Polystyrenella</taxon>
    </lineage>
</organism>
<sequence>MEDFSVSTKKGLTSFDVSPYIAERTGFSKRQLAYRLYKGIFGCNSLFANSMRFNRVFLFDDSQE</sequence>